<evidence type="ECO:0000256" key="10">
    <source>
        <dbReference type="ARBA" id="ARBA00049080"/>
    </source>
</evidence>
<dbReference type="InterPro" id="IPR036291">
    <property type="entry name" value="NAD(P)-bd_dom_sf"/>
</dbReference>
<dbReference type="GO" id="GO:0008839">
    <property type="term" value="F:4-hydroxy-tetrahydrodipicolinate reductase"/>
    <property type="evidence" value="ECO:0007669"/>
    <property type="project" value="UniProtKB-EC"/>
</dbReference>
<evidence type="ECO:0000256" key="8">
    <source>
        <dbReference type="ARBA" id="ARBA00037922"/>
    </source>
</evidence>
<keyword evidence="15" id="KW-1185">Reference proteome</keyword>
<keyword evidence="4" id="KW-0220">Diaminopimelate biosynthesis</keyword>
<dbReference type="Proteomes" id="UP000030134">
    <property type="component" value="Unassembled WGS sequence"/>
</dbReference>
<accession>A0A0A2G5D4</accession>
<comment type="catalytic activity">
    <reaction evidence="11">
        <text>(S)-2,3,4,5-tetrahydrodipicolinate + NAD(+) + H2O = (2S,4S)-4-hydroxy-2,3,4,5-tetrahydrodipicolinate + NADH + H(+)</text>
        <dbReference type="Rhea" id="RHEA:35323"/>
        <dbReference type="ChEBI" id="CHEBI:15377"/>
        <dbReference type="ChEBI" id="CHEBI:15378"/>
        <dbReference type="ChEBI" id="CHEBI:16845"/>
        <dbReference type="ChEBI" id="CHEBI:57540"/>
        <dbReference type="ChEBI" id="CHEBI:57945"/>
        <dbReference type="ChEBI" id="CHEBI:67139"/>
        <dbReference type="EC" id="1.17.1.8"/>
    </reaction>
</comment>
<dbReference type="Gene3D" id="3.40.50.720">
    <property type="entry name" value="NAD(P)-binding Rossmann-like Domain"/>
    <property type="match status" value="1"/>
</dbReference>
<dbReference type="GO" id="GO:0005829">
    <property type="term" value="C:cytosol"/>
    <property type="evidence" value="ECO:0007669"/>
    <property type="project" value="TreeGrafter"/>
</dbReference>
<sequence>MDIILVGYGRMGKAIERLALQRGHIVVERYDAPTSNVFRDTHHFERGDVCIEFSVPQAAEINCSHCLDIDMPVVSGTTGWLEGVRILQERANREGKSFFYASNFSLGVNVLFELNRRLAKIMGEQTDYIPFIKETHHIHKLDAPSGTALTLAESIVSNSNRFYYEGLSNSLEGERLEIESVREGEVPGIHEVVWRSSVDKISLCHEAFSRNGFALGAILAAEYALTHKGALTMEQMLGF</sequence>
<comment type="pathway">
    <text evidence="8">Amino-acid biosynthesis; L-lysine biosynthesis via DAP pathway; (S)-tetrahydrodipicolinate from L-aspartate: step 4/4.</text>
</comment>
<evidence type="ECO:0000256" key="9">
    <source>
        <dbReference type="ARBA" id="ARBA00038983"/>
    </source>
</evidence>
<dbReference type="InterPro" id="IPR022663">
    <property type="entry name" value="DapB_C"/>
</dbReference>
<evidence type="ECO:0000259" key="12">
    <source>
        <dbReference type="Pfam" id="PF01113"/>
    </source>
</evidence>
<evidence type="ECO:0000256" key="6">
    <source>
        <dbReference type="ARBA" id="ARBA00023027"/>
    </source>
</evidence>
<evidence type="ECO:0000256" key="5">
    <source>
        <dbReference type="ARBA" id="ARBA00023002"/>
    </source>
</evidence>
<dbReference type="EC" id="1.17.1.8" evidence="9"/>
<dbReference type="InterPro" id="IPR000846">
    <property type="entry name" value="DapB_N"/>
</dbReference>
<evidence type="ECO:0000256" key="4">
    <source>
        <dbReference type="ARBA" id="ARBA00022915"/>
    </source>
</evidence>
<dbReference type="Gene3D" id="3.30.360.10">
    <property type="entry name" value="Dihydrodipicolinate Reductase, domain 2"/>
    <property type="match status" value="1"/>
</dbReference>
<keyword evidence="3" id="KW-0521">NADP</keyword>
<keyword evidence="5" id="KW-0560">Oxidoreductase</keyword>
<dbReference type="GO" id="GO:0019877">
    <property type="term" value="P:diaminopimelate biosynthetic process"/>
    <property type="evidence" value="ECO:0007669"/>
    <property type="project" value="UniProtKB-KW"/>
</dbReference>
<feature type="domain" description="Dihydrodipicolinate reductase C-terminal" evidence="13">
    <location>
        <begin position="107"/>
        <end position="237"/>
    </location>
</feature>
<keyword evidence="6" id="KW-0520">NAD</keyword>
<dbReference type="SUPFAM" id="SSF55347">
    <property type="entry name" value="Glyceraldehyde-3-phosphate dehydrogenase-like, C-terminal domain"/>
    <property type="match status" value="1"/>
</dbReference>
<dbReference type="PIRSF" id="PIRSF000161">
    <property type="entry name" value="DHPR"/>
    <property type="match status" value="1"/>
</dbReference>
<dbReference type="Pfam" id="PF05173">
    <property type="entry name" value="DapB_C"/>
    <property type="match status" value="1"/>
</dbReference>
<keyword evidence="7" id="KW-0457">Lysine biosynthesis</keyword>
<dbReference type="Pfam" id="PF01113">
    <property type="entry name" value="DapB_N"/>
    <property type="match status" value="1"/>
</dbReference>
<dbReference type="EMBL" id="JQZW01000012">
    <property type="protein sequence ID" value="KGN97585.1"/>
    <property type="molecule type" value="Genomic_DNA"/>
</dbReference>
<comment type="catalytic activity">
    <reaction evidence="10">
        <text>(S)-2,3,4,5-tetrahydrodipicolinate + NADP(+) + H2O = (2S,4S)-4-hydroxy-2,3,4,5-tetrahydrodipicolinate + NADPH + H(+)</text>
        <dbReference type="Rhea" id="RHEA:35331"/>
        <dbReference type="ChEBI" id="CHEBI:15377"/>
        <dbReference type="ChEBI" id="CHEBI:15378"/>
        <dbReference type="ChEBI" id="CHEBI:16845"/>
        <dbReference type="ChEBI" id="CHEBI:57783"/>
        <dbReference type="ChEBI" id="CHEBI:58349"/>
        <dbReference type="ChEBI" id="CHEBI:67139"/>
        <dbReference type="EC" id="1.17.1.8"/>
    </reaction>
</comment>
<evidence type="ECO:0000256" key="7">
    <source>
        <dbReference type="ARBA" id="ARBA00023154"/>
    </source>
</evidence>
<dbReference type="RefSeq" id="WP_036884610.1">
    <property type="nucleotide sequence ID" value="NZ_JQZW01000012.1"/>
</dbReference>
<keyword evidence="2" id="KW-0028">Amino-acid biosynthesis</keyword>
<dbReference type="SUPFAM" id="SSF51735">
    <property type="entry name" value="NAD(P)-binding Rossmann-fold domains"/>
    <property type="match status" value="1"/>
</dbReference>
<feature type="domain" description="Dihydrodipicolinate reductase N-terminal" evidence="12">
    <location>
        <begin position="1"/>
        <end position="104"/>
    </location>
</feature>
<reference evidence="14 15" key="1">
    <citation type="submission" date="2014-08" db="EMBL/GenBank/DDBJ databases">
        <title>Porphyromonas gingivicanis strain:COT-022_OH1391 Genome sequencing.</title>
        <authorList>
            <person name="Wallis C."/>
            <person name="Deusch O."/>
            <person name="O'Flynn C."/>
            <person name="Davis I."/>
            <person name="Jospin G."/>
            <person name="Darling A.E."/>
            <person name="Coil D.A."/>
            <person name="Alexiev A."/>
            <person name="Horsfall A."/>
            <person name="Kirkwood N."/>
            <person name="Harris S."/>
            <person name="Eisen J.A."/>
        </authorList>
    </citation>
    <scope>NUCLEOTIDE SEQUENCE [LARGE SCALE GENOMIC DNA]</scope>
    <source>
        <strain evidence="15">COT-022 OH1391</strain>
    </source>
</reference>
<protein>
    <recommendedName>
        <fullName evidence="9">4-hydroxy-tetrahydrodipicolinate reductase</fullName>
        <ecNumber evidence="9">1.17.1.8</ecNumber>
    </recommendedName>
</protein>
<evidence type="ECO:0000256" key="3">
    <source>
        <dbReference type="ARBA" id="ARBA00022857"/>
    </source>
</evidence>
<comment type="similarity">
    <text evidence="1">Belongs to the DapB family.</text>
</comment>
<evidence type="ECO:0000256" key="1">
    <source>
        <dbReference type="ARBA" id="ARBA00006642"/>
    </source>
</evidence>
<name>A0A0A2G5D4_9PORP</name>
<proteinExistence type="inferred from homology"/>
<dbReference type="eggNOG" id="COG0289">
    <property type="taxonomic scope" value="Bacteria"/>
</dbReference>
<dbReference type="STRING" id="266762.HQ36_06810"/>
<organism evidence="14 15">
    <name type="scientific">Porphyromonas gingivicanis</name>
    <dbReference type="NCBI Taxonomy" id="266762"/>
    <lineage>
        <taxon>Bacteria</taxon>
        <taxon>Pseudomonadati</taxon>
        <taxon>Bacteroidota</taxon>
        <taxon>Bacteroidia</taxon>
        <taxon>Bacteroidales</taxon>
        <taxon>Porphyromonadaceae</taxon>
        <taxon>Porphyromonas</taxon>
    </lineage>
</organism>
<comment type="caution">
    <text evidence="14">The sequence shown here is derived from an EMBL/GenBank/DDBJ whole genome shotgun (WGS) entry which is preliminary data.</text>
</comment>
<dbReference type="AlphaFoldDB" id="A0A0A2G5D4"/>
<dbReference type="PANTHER" id="PTHR20836">
    <property type="entry name" value="DIHYDRODIPICOLINATE REDUCTASE"/>
    <property type="match status" value="1"/>
</dbReference>
<evidence type="ECO:0000313" key="15">
    <source>
        <dbReference type="Proteomes" id="UP000030134"/>
    </source>
</evidence>
<evidence type="ECO:0000256" key="11">
    <source>
        <dbReference type="ARBA" id="ARBA00049396"/>
    </source>
</evidence>
<dbReference type="OrthoDB" id="9790352at2"/>
<dbReference type="GO" id="GO:0009089">
    <property type="term" value="P:lysine biosynthetic process via diaminopimelate"/>
    <property type="evidence" value="ECO:0007669"/>
    <property type="project" value="InterPro"/>
</dbReference>
<dbReference type="PANTHER" id="PTHR20836:SF0">
    <property type="entry name" value="4-HYDROXY-TETRAHYDRODIPICOLINATE REDUCTASE 1, CHLOROPLASTIC-RELATED"/>
    <property type="match status" value="1"/>
</dbReference>
<gene>
    <name evidence="14" type="ORF">HQ36_06810</name>
</gene>
<evidence type="ECO:0000256" key="2">
    <source>
        <dbReference type="ARBA" id="ARBA00022605"/>
    </source>
</evidence>
<evidence type="ECO:0000259" key="13">
    <source>
        <dbReference type="Pfam" id="PF05173"/>
    </source>
</evidence>
<dbReference type="InterPro" id="IPR023940">
    <property type="entry name" value="DHDPR_bac"/>
</dbReference>
<evidence type="ECO:0000313" key="14">
    <source>
        <dbReference type="EMBL" id="KGN97585.1"/>
    </source>
</evidence>